<protein>
    <submittedName>
        <fullName evidence="2">UPF0225 protein YchJ</fullName>
    </submittedName>
</protein>
<dbReference type="InterPro" id="IPR032710">
    <property type="entry name" value="NTF2-like_dom_sf"/>
</dbReference>
<dbReference type="SUPFAM" id="SSF103642">
    <property type="entry name" value="Sec-C motif"/>
    <property type="match status" value="1"/>
</dbReference>
<dbReference type="EMBL" id="UOFS01000006">
    <property type="protein sequence ID" value="VAW91105.1"/>
    <property type="molecule type" value="Genomic_DNA"/>
</dbReference>
<evidence type="ECO:0000259" key="1">
    <source>
        <dbReference type="Pfam" id="PF17775"/>
    </source>
</evidence>
<name>A0A3B0ZCH1_9ZZZZ</name>
<dbReference type="Pfam" id="PF17775">
    <property type="entry name" value="YchJ_M-like"/>
    <property type="match status" value="1"/>
</dbReference>
<sequence length="156" mass="18330">MTTLFCACGSNKHYKDCCLKFLDSIQCANTAEQLMRSRYTAYTHYKLNYILKTWHPKTRPKNLTLTDSTQTKWTQLYIVNCEAGKKQDDNGRVEFVAYYSENHVFKKLHEISQFIKIDNNWFYVDGKIIDNSNYQLGRNLPCYCGSGKKYKQCCLI</sequence>
<dbReference type="InterPro" id="IPR048469">
    <property type="entry name" value="YchJ-like_M"/>
</dbReference>
<reference evidence="2" key="1">
    <citation type="submission" date="2018-06" db="EMBL/GenBank/DDBJ databases">
        <authorList>
            <person name="Zhirakovskaya E."/>
        </authorList>
    </citation>
    <scope>NUCLEOTIDE SEQUENCE</scope>
</reference>
<evidence type="ECO:0000313" key="2">
    <source>
        <dbReference type="EMBL" id="VAW91105.1"/>
    </source>
</evidence>
<feature type="domain" description="YchJ-like middle NTF2-like" evidence="1">
    <location>
        <begin position="30"/>
        <end position="126"/>
    </location>
</feature>
<proteinExistence type="predicted"/>
<dbReference type="Pfam" id="PF02810">
    <property type="entry name" value="SEC-C"/>
    <property type="match status" value="1"/>
</dbReference>
<dbReference type="PANTHER" id="PTHR33747">
    <property type="entry name" value="UPF0225 PROTEIN SCO1677"/>
    <property type="match status" value="1"/>
</dbReference>
<dbReference type="NCBIfam" id="NF002449">
    <property type="entry name" value="PRK01617.1"/>
    <property type="match status" value="1"/>
</dbReference>
<dbReference type="AlphaFoldDB" id="A0A3B0ZCH1"/>
<accession>A0A3B0ZCH1</accession>
<dbReference type="Gene3D" id="3.10.450.50">
    <property type="match status" value="1"/>
</dbReference>
<dbReference type="InterPro" id="IPR004027">
    <property type="entry name" value="SEC_C_motif"/>
</dbReference>
<gene>
    <name evidence="2" type="ORF">MNBD_GAMMA22-2626</name>
</gene>
<dbReference type="PANTHER" id="PTHR33747:SF1">
    <property type="entry name" value="ADENYLATE CYCLASE-ASSOCIATED CAP C-TERMINAL DOMAIN-CONTAINING PROTEIN"/>
    <property type="match status" value="1"/>
</dbReference>
<dbReference type="SUPFAM" id="SSF54427">
    <property type="entry name" value="NTF2-like"/>
    <property type="match status" value="1"/>
</dbReference>
<organism evidence="2">
    <name type="scientific">hydrothermal vent metagenome</name>
    <dbReference type="NCBI Taxonomy" id="652676"/>
    <lineage>
        <taxon>unclassified sequences</taxon>
        <taxon>metagenomes</taxon>
        <taxon>ecological metagenomes</taxon>
    </lineage>
</organism>